<dbReference type="Proteomes" id="UP000014760">
    <property type="component" value="Unassembled WGS sequence"/>
</dbReference>
<feature type="domain" description="HAT C-terminal dimerisation" evidence="1">
    <location>
        <begin position="3"/>
        <end position="57"/>
    </location>
</feature>
<dbReference type="OrthoDB" id="10023994at2759"/>
<reference evidence="3" key="3">
    <citation type="submission" date="2015-06" db="UniProtKB">
        <authorList>
            <consortium name="EnsemblMetazoa"/>
        </authorList>
    </citation>
    <scope>IDENTIFICATION</scope>
</reference>
<keyword evidence="4" id="KW-1185">Reference proteome</keyword>
<dbReference type="EnsemblMetazoa" id="CapteT140410">
    <property type="protein sequence ID" value="CapteP140410"/>
    <property type="gene ID" value="CapteG140410"/>
</dbReference>
<reference evidence="2 4" key="2">
    <citation type="journal article" date="2013" name="Nature">
        <title>Insights into bilaterian evolution from three spiralian genomes.</title>
        <authorList>
            <person name="Simakov O."/>
            <person name="Marletaz F."/>
            <person name="Cho S.J."/>
            <person name="Edsinger-Gonzales E."/>
            <person name="Havlak P."/>
            <person name="Hellsten U."/>
            <person name="Kuo D.H."/>
            <person name="Larsson T."/>
            <person name="Lv J."/>
            <person name="Arendt D."/>
            <person name="Savage R."/>
            <person name="Osoegawa K."/>
            <person name="de Jong P."/>
            <person name="Grimwood J."/>
            <person name="Chapman J.A."/>
            <person name="Shapiro H."/>
            <person name="Aerts A."/>
            <person name="Otillar R.P."/>
            <person name="Terry A.Y."/>
            <person name="Boore J.L."/>
            <person name="Grigoriev I.V."/>
            <person name="Lindberg D.R."/>
            <person name="Seaver E.C."/>
            <person name="Weisblat D.A."/>
            <person name="Putnam N.H."/>
            <person name="Rokhsar D.S."/>
        </authorList>
    </citation>
    <scope>NUCLEOTIDE SEQUENCE</scope>
    <source>
        <strain evidence="2 4">I ESC-2004</strain>
    </source>
</reference>
<reference evidence="4" key="1">
    <citation type="submission" date="2012-12" db="EMBL/GenBank/DDBJ databases">
        <authorList>
            <person name="Hellsten U."/>
            <person name="Grimwood J."/>
            <person name="Chapman J.A."/>
            <person name="Shapiro H."/>
            <person name="Aerts A."/>
            <person name="Otillar R.P."/>
            <person name="Terry A.Y."/>
            <person name="Boore J.L."/>
            <person name="Simakov O."/>
            <person name="Marletaz F."/>
            <person name="Cho S.-J."/>
            <person name="Edsinger-Gonzales E."/>
            <person name="Havlak P."/>
            <person name="Kuo D.-H."/>
            <person name="Larsson T."/>
            <person name="Lv J."/>
            <person name="Arendt D."/>
            <person name="Savage R."/>
            <person name="Osoegawa K."/>
            <person name="de Jong P."/>
            <person name="Lindberg D.R."/>
            <person name="Seaver E.C."/>
            <person name="Weisblat D.A."/>
            <person name="Putnam N.H."/>
            <person name="Grigoriev I.V."/>
            <person name="Rokhsar D.S."/>
        </authorList>
    </citation>
    <scope>NUCLEOTIDE SEQUENCE</scope>
    <source>
        <strain evidence="4">I ESC-2004</strain>
    </source>
</reference>
<gene>
    <name evidence="2" type="ORF">CAPTEDRAFT_140410</name>
</gene>
<protein>
    <recommendedName>
        <fullName evidence="1">HAT C-terminal dimerisation domain-containing protein</fullName>
    </recommendedName>
</protein>
<evidence type="ECO:0000259" key="1">
    <source>
        <dbReference type="Pfam" id="PF05699"/>
    </source>
</evidence>
<dbReference type="PANTHER" id="PTHR47611">
    <property type="entry name" value="HAT DIMERISATION DOMAIN, C-TERMINAL"/>
    <property type="match status" value="1"/>
</dbReference>
<evidence type="ECO:0000313" key="4">
    <source>
        <dbReference type="Proteomes" id="UP000014760"/>
    </source>
</evidence>
<proteinExistence type="predicted"/>
<evidence type="ECO:0000313" key="2">
    <source>
        <dbReference type="EMBL" id="ELT95740.1"/>
    </source>
</evidence>
<dbReference type="SUPFAM" id="SSF53098">
    <property type="entry name" value="Ribonuclease H-like"/>
    <property type="match status" value="1"/>
</dbReference>
<organism evidence="2">
    <name type="scientific">Capitella teleta</name>
    <name type="common">Polychaete worm</name>
    <dbReference type="NCBI Taxonomy" id="283909"/>
    <lineage>
        <taxon>Eukaryota</taxon>
        <taxon>Metazoa</taxon>
        <taxon>Spiralia</taxon>
        <taxon>Lophotrochozoa</taxon>
        <taxon>Annelida</taxon>
        <taxon>Polychaeta</taxon>
        <taxon>Sedentaria</taxon>
        <taxon>Scolecida</taxon>
        <taxon>Capitellidae</taxon>
        <taxon>Capitella</taxon>
    </lineage>
</organism>
<dbReference type="HOGENOM" id="CLU_009123_17_3_1"/>
<dbReference type="Pfam" id="PF05699">
    <property type="entry name" value="Dimer_Tnp_hAT"/>
    <property type="match status" value="1"/>
</dbReference>
<accession>R7TXQ1</accession>
<evidence type="ECO:0000313" key="3">
    <source>
        <dbReference type="EnsemblMetazoa" id="CapteP140410"/>
    </source>
</evidence>
<dbReference type="EMBL" id="AMQN01011687">
    <property type="status" value="NOT_ANNOTATED_CDS"/>
    <property type="molecule type" value="Genomic_DNA"/>
</dbReference>
<name>R7TXQ1_CAPTE</name>
<dbReference type="STRING" id="283909.R7TXQ1"/>
<dbReference type="InterPro" id="IPR012337">
    <property type="entry name" value="RNaseH-like_sf"/>
</dbReference>
<dbReference type="OMA" id="CDVALKY"/>
<dbReference type="InterPro" id="IPR008906">
    <property type="entry name" value="HATC_C_dom"/>
</dbReference>
<dbReference type="GO" id="GO:0046983">
    <property type="term" value="F:protein dimerization activity"/>
    <property type="evidence" value="ECO:0007669"/>
    <property type="project" value="InterPro"/>
</dbReference>
<dbReference type="EMBL" id="KB309028">
    <property type="protein sequence ID" value="ELT95740.1"/>
    <property type="molecule type" value="Genomic_DNA"/>
</dbReference>
<dbReference type="AlphaFoldDB" id="R7TXQ1"/>
<sequence length="60" mass="6819">MYERNFPRIALLAKKYLAIPATSAPSERVFSTAGNIVTPKRSRLNPEKVNMLVFLAHNKF</sequence>
<dbReference type="PANTHER" id="PTHR47611:SF3">
    <property type="entry name" value="HAT C-TERMINAL DIMERISATION DOMAIN-CONTAINING PROTEIN"/>
    <property type="match status" value="1"/>
</dbReference>